<evidence type="ECO:0000313" key="9">
    <source>
        <dbReference type="EMBL" id="GIM65698.1"/>
    </source>
</evidence>
<feature type="domain" description="Fibronectin type-III" evidence="8">
    <location>
        <begin position="358"/>
        <end position="449"/>
    </location>
</feature>
<accession>A0A919S6A2</accession>
<keyword evidence="10" id="KW-1185">Reference proteome</keyword>
<keyword evidence="5" id="KW-0326">Glycosidase</keyword>
<evidence type="ECO:0000256" key="7">
    <source>
        <dbReference type="PROSITE-ProRule" id="PRU01240"/>
    </source>
</evidence>
<evidence type="ECO:0000256" key="4">
    <source>
        <dbReference type="ARBA" id="ARBA00022825"/>
    </source>
</evidence>
<name>A0A919S6A2_9ACTN</name>
<dbReference type="GO" id="GO:0006508">
    <property type="term" value="P:proteolysis"/>
    <property type="evidence" value="ECO:0007669"/>
    <property type="project" value="UniProtKB-KW"/>
</dbReference>
<dbReference type="InterPro" id="IPR013783">
    <property type="entry name" value="Ig-like_fold"/>
</dbReference>
<keyword evidence="6" id="KW-0119">Carbohydrate metabolism</keyword>
<dbReference type="GO" id="GO:0000272">
    <property type="term" value="P:polysaccharide catabolic process"/>
    <property type="evidence" value="ECO:0007669"/>
    <property type="project" value="UniProtKB-KW"/>
</dbReference>
<evidence type="ECO:0000313" key="10">
    <source>
        <dbReference type="Proteomes" id="UP000681340"/>
    </source>
</evidence>
<dbReference type="PANTHER" id="PTHR43806">
    <property type="entry name" value="PEPTIDASE S8"/>
    <property type="match status" value="1"/>
</dbReference>
<comment type="caution">
    <text evidence="9">The sequence shown here is derived from an EMBL/GenBank/DDBJ whole genome shotgun (WGS) entry which is preliminary data.</text>
</comment>
<keyword evidence="4" id="KW-0720">Serine protease</keyword>
<evidence type="ECO:0000256" key="6">
    <source>
        <dbReference type="ARBA" id="ARBA00023326"/>
    </source>
</evidence>
<dbReference type="InterPro" id="IPR023828">
    <property type="entry name" value="Peptidase_S8_Ser-AS"/>
</dbReference>
<dbReference type="AlphaFoldDB" id="A0A919S6A2"/>
<dbReference type="SUPFAM" id="SSF49265">
    <property type="entry name" value="Fibronectin type III"/>
    <property type="match status" value="2"/>
</dbReference>
<evidence type="ECO:0000256" key="5">
    <source>
        <dbReference type="ARBA" id="ARBA00023295"/>
    </source>
</evidence>
<evidence type="ECO:0000256" key="2">
    <source>
        <dbReference type="ARBA" id="ARBA00022670"/>
    </source>
</evidence>
<organism evidence="9 10">
    <name type="scientific">Actinoplanes auranticolor</name>
    <dbReference type="NCBI Taxonomy" id="47988"/>
    <lineage>
        <taxon>Bacteria</taxon>
        <taxon>Bacillati</taxon>
        <taxon>Actinomycetota</taxon>
        <taxon>Actinomycetes</taxon>
        <taxon>Micromonosporales</taxon>
        <taxon>Micromonosporaceae</taxon>
        <taxon>Actinoplanes</taxon>
    </lineage>
</organism>
<dbReference type="GO" id="GO:0004252">
    <property type="term" value="F:serine-type endopeptidase activity"/>
    <property type="evidence" value="ECO:0007669"/>
    <property type="project" value="InterPro"/>
</dbReference>
<dbReference type="Pfam" id="PF00082">
    <property type="entry name" value="Peptidase_S8"/>
    <property type="match status" value="1"/>
</dbReference>
<dbReference type="Gene3D" id="2.60.40.10">
    <property type="entry name" value="Immunoglobulins"/>
    <property type="match status" value="4"/>
</dbReference>
<comment type="similarity">
    <text evidence="1 7">Belongs to the peptidase S8 family.</text>
</comment>
<gene>
    <name evidence="9" type="ORF">Aau02nite_19010</name>
</gene>
<dbReference type="GO" id="GO:0016798">
    <property type="term" value="F:hydrolase activity, acting on glycosyl bonds"/>
    <property type="evidence" value="ECO:0007669"/>
    <property type="project" value="UniProtKB-KW"/>
</dbReference>
<evidence type="ECO:0000256" key="3">
    <source>
        <dbReference type="ARBA" id="ARBA00022801"/>
    </source>
</evidence>
<dbReference type="EMBL" id="BOQL01000018">
    <property type="protein sequence ID" value="GIM65698.1"/>
    <property type="molecule type" value="Genomic_DNA"/>
</dbReference>
<evidence type="ECO:0000259" key="8">
    <source>
        <dbReference type="PROSITE" id="PS50853"/>
    </source>
</evidence>
<dbReference type="SMART" id="SM00060">
    <property type="entry name" value="FN3"/>
    <property type="match status" value="4"/>
</dbReference>
<dbReference type="PROSITE" id="PS51892">
    <property type="entry name" value="SUBTILASE"/>
    <property type="match status" value="1"/>
</dbReference>
<dbReference type="Proteomes" id="UP000681340">
    <property type="component" value="Unassembled WGS sequence"/>
</dbReference>
<dbReference type="PROSITE" id="PS00138">
    <property type="entry name" value="SUBTILASE_SER"/>
    <property type="match status" value="1"/>
</dbReference>
<dbReference type="InterPro" id="IPR003961">
    <property type="entry name" value="FN3_dom"/>
</dbReference>
<protein>
    <recommendedName>
        <fullName evidence="8">Fibronectin type-III domain-containing protein</fullName>
    </recommendedName>
</protein>
<dbReference type="InterPro" id="IPR050131">
    <property type="entry name" value="Peptidase_S8_subtilisin-like"/>
</dbReference>
<reference evidence="9" key="1">
    <citation type="submission" date="2021-03" db="EMBL/GenBank/DDBJ databases">
        <title>Whole genome shotgun sequence of Actinoplanes auranticolor NBRC 12245.</title>
        <authorList>
            <person name="Komaki H."/>
            <person name="Tamura T."/>
        </authorList>
    </citation>
    <scope>NUCLEOTIDE SEQUENCE</scope>
    <source>
        <strain evidence="9">NBRC 12245</strain>
    </source>
</reference>
<keyword evidence="6" id="KW-0624">Polysaccharide degradation</keyword>
<dbReference type="PROSITE" id="PS50853">
    <property type="entry name" value="FN3"/>
    <property type="match status" value="1"/>
</dbReference>
<evidence type="ECO:0000256" key="1">
    <source>
        <dbReference type="ARBA" id="ARBA00011073"/>
    </source>
</evidence>
<keyword evidence="3" id="KW-0378">Hydrolase</keyword>
<sequence length="536" mass="53113">MSDGIVYAVDHGATVITMSLGGAYSASYDAAVKYATDHNVVVIAAAGNNRAQGNAMLWPAASPGVESVAATGSSDVTASFSNSSGTADIAAPGVGIISTDTGGAYSFKQGTSMATPHVAAAAALYRATHPGSTEAGTRAALESTAIDIEGPGRDAASGAGLLNLTALLSATPGGPVTPPSTPPVTTAPVTPAPSVPVRLVVTPAATAISLAWAASGKTATTPAATSYVVRRNGVTLATSRSASYVDRAITAATNYTYTVAAVAGGTTSAPSVAVPAYLAPAAPTKLTVTTSATTITLRWTAPAGRPGTYVIYRDGQRFATTTVASFTDQAGTNHSYAVSAANPAGESPRTDSLVAYLAPAAPTTLAALPVATAVKLSWRAPVARPAVSGTPASYTVYRDGAQLATVTTLTYTDSILTAGTNPTYTVSAANPAGQSARSTPATAFKAPARPVGVTAAAAAGAVKLAWRAPVANATTSAATAYTVHRDGVPLATTAGLSYVDRSAAANVTYKYTVVATNAAGAGPASAVVQRSWARTG</sequence>
<dbReference type="PANTHER" id="PTHR43806:SF11">
    <property type="entry name" value="CEREVISIN-RELATED"/>
    <property type="match status" value="1"/>
</dbReference>
<comment type="caution">
    <text evidence="7">Lacks conserved residue(s) required for the propagation of feature annotation.</text>
</comment>
<dbReference type="RefSeq" id="WP_212987966.1">
    <property type="nucleotide sequence ID" value="NZ_BAABEA010000009.1"/>
</dbReference>
<dbReference type="InterPro" id="IPR036116">
    <property type="entry name" value="FN3_sf"/>
</dbReference>
<dbReference type="InterPro" id="IPR000209">
    <property type="entry name" value="Peptidase_S8/S53_dom"/>
</dbReference>
<dbReference type="Gene3D" id="3.40.50.200">
    <property type="entry name" value="Peptidase S8/S53 domain"/>
    <property type="match status" value="1"/>
</dbReference>
<dbReference type="InterPro" id="IPR036852">
    <property type="entry name" value="Peptidase_S8/S53_dom_sf"/>
</dbReference>
<keyword evidence="2" id="KW-0645">Protease</keyword>
<dbReference type="SUPFAM" id="SSF52743">
    <property type="entry name" value="Subtilisin-like"/>
    <property type="match status" value="1"/>
</dbReference>
<proteinExistence type="inferred from homology"/>